<name>A0ABU0TQ31_MICTR</name>
<accession>A0ABU0TQ31</accession>
<feature type="transmembrane region" description="Helical" evidence="1">
    <location>
        <begin position="83"/>
        <end position="106"/>
    </location>
</feature>
<feature type="transmembrane region" description="Helical" evidence="1">
    <location>
        <begin position="126"/>
        <end position="143"/>
    </location>
</feature>
<protein>
    <submittedName>
        <fullName evidence="2">Purine-cytosine permease-like protein</fullName>
    </submittedName>
</protein>
<evidence type="ECO:0000313" key="3">
    <source>
        <dbReference type="Proteomes" id="UP001226691"/>
    </source>
</evidence>
<keyword evidence="1" id="KW-1133">Transmembrane helix</keyword>
<feature type="transmembrane region" description="Helical" evidence="1">
    <location>
        <begin position="397"/>
        <end position="419"/>
    </location>
</feature>
<comment type="caution">
    <text evidence="2">The sequence shown here is derived from an EMBL/GenBank/DDBJ whole genome shotgun (WGS) entry which is preliminary data.</text>
</comment>
<feature type="transmembrane region" description="Helical" evidence="1">
    <location>
        <begin position="338"/>
        <end position="359"/>
    </location>
</feature>
<feature type="transmembrane region" description="Helical" evidence="1">
    <location>
        <begin position="49"/>
        <end position="71"/>
    </location>
</feature>
<organism evidence="2 3">
    <name type="scientific">Microbacterium trichothecenolyticum</name>
    <name type="common">Aureobacterium trichothecenolyticum</name>
    <dbReference type="NCBI Taxonomy" id="69370"/>
    <lineage>
        <taxon>Bacteria</taxon>
        <taxon>Bacillati</taxon>
        <taxon>Actinomycetota</taxon>
        <taxon>Actinomycetes</taxon>
        <taxon>Micrococcales</taxon>
        <taxon>Microbacteriaceae</taxon>
        <taxon>Microbacterium</taxon>
    </lineage>
</organism>
<gene>
    <name evidence="2" type="ORF">QE412_000353</name>
</gene>
<feature type="transmembrane region" description="Helical" evidence="1">
    <location>
        <begin position="191"/>
        <end position="209"/>
    </location>
</feature>
<feature type="transmembrane region" description="Helical" evidence="1">
    <location>
        <begin position="310"/>
        <end position="332"/>
    </location>
</feature>
<sequence length="446" mass="48260">MSYSSYLVRDSDRVPRWSLTMAWWALFSAMFWIYVAVASAGAVGLVNTLIGMALTVATYGVVNLVLSRYAARTGLTVELFSRSLFGILGSALATLIFAATAIYYAVFEGSIIAVALQKFFGGEINLWYLLVVVYAIPLAVGPVQRWLDRLNGILLPIYVVGLVAVVIAATVQHGAPTAIFDVAAAGPLPGWLTSYLIYMGVWIMMMYTFDYARLGRPADRKFHGTITFGWVFYLFTFAVNGLIGIYVIAATGHEGSETGVVDAFLGTLGFFGLLVIFVSQTRINTANYYLASTNLDAFATRVFRLALPRWVWVIVSGAIAYLLMLTNVVTWLLKALAWQGVFVTAWVAIALVAIALTRGSTSLPEVRRERLSAITPGAIVWLVAAAVGIALTEVNAGVLTSLAPLVTVLIAGVGAAVVFRTWPPRTIESTGTDAAESLELDEQHLR</sequence>
<feature type="transmembrane region" description="Helical" evidence="1">
    <location>
        <begin position="261"/>
        <end position="279"/>
    </location>
</feature>
<dbReference type="RefSeq" id="WP_307479382.1">
    <property type="nucleotide sequence ID" value="NZ_JAUTBF010000001.1"/>
</dbReference>
<keyword evidence="3" id="KW-1185">Reference proteome</keyword>
<feature type="transmembrane region" description="Helical" evidence="1">
    <location>
        <begin position="371"/>
        <end position="391"/>
    </location>
</feature>
<dbReference type="PANTHER" id="PTHR30569">
    <property type="entry name" value="CYTOSINE TRANSPORTER CODB"/>
    <property type="match status" value="1"/>
</dbReference>
<dbReference type="PANTHER" id="PTHR30569:SF0">
    <property type="entry name" value="CYTOSINE PERMEASE"/>
    <property type="match status" value="1"/>
</dbReference>
<dbReference type="InterPro" id="IPR030191">
    <property type="entry name" value="CodB"/>
</dbReference>
<feature type="transmembrane region" description="Helical" evidence="1">
    <location>
        <begin position="230"/>
        <end position="249"/>
    </location>
</feature>
<evidence type="ECO:0000313" key="2">
    <source>
        <dbReference type="EMBL" id="MDQ1121780.1"/>
    </source>
</evidence>
<feature type="transmembrane region" description="Helical" evidence="1">
    <location>
        <begin position="21"/>
        <end position="43"/>
    </location>
</feature>
<feature type="transmembrane region" description="Helical" evidence="1">
    <location>
        <begin position="150"/>
        <end position="171"/>
    </location>
</feature>
<keyword evidence="1" id="KW-0472">Membrane</keyword>
<evidence type="ECO:0000256" key="1">
    <source>
        <dbReference type="SAM" id="Phobius"/>
    </source>
</evidence>
<keyword evidence="1" id="KW-0812">Transmembrane</keyword>
<dbReference type="EMBL" id="JAUTBF010000001">
    <property type="protein sequence ID" value="MDQ1121780.1"/>
    <property type="molecule type" value="Genomic_DNA"/>
</dbReference>
<reference evidence="2 3" key="1">
    <citation type="submission" date="2023-07" db="EMBL/GenBank/DDBJ databases">
        <title>Functional and genomic diversity of the sorghum phyllosphere microbiome.</title>
        <authorList>
            <person name="Shade A."/>
        </authorList>
    </citation>
    <scope>NUCLEOTIDE SEQUENCE [LARGE SCALE GENOMIC DNA]</scope>
    <source>
        <strain evidence="2 3">SORGH_AS_1207</strain>
    </source>
</reference>
<proteinExistence type="predicted"/>
<dbReference type="Proteomes" id="UP001226691">
    <property type="component" value="Unassembled WGS sequence"/>
</dbReference>
<dbReference type="Gene3D" id="1.10.4160.10">
    <property type="entry name" value="Hydantoin permease"/>
    <property type="match status" value="1"/>
</dbReference>